<organism evidence="1 2">
    <name type="scientific">Durusdinium trenchii</name>
    <dbReference type="NCBI Taxonomy" id="1381693"/>
    <lineage>
        <taxon>Eukaryota</taxon>
        <taxon>Sar</taxon>
        <taxon>Alveolata</taxon>
        <taxon>Dinophyceae</taxon>
        <taxon>Suessiales</taxon>
        <taxon>Symbiodiniaceae</taxon>
        <taxon>Durusdinium</taxon>
    </lineage>
</organism>
<keyword evidence="2" id="KW-1185">Reference proteome</keyword>
<accession>A0ABP0NH75</accession>
<comment type="caution">
    <text evidence="1">The sequence shown here is derived from an EMBL/GenBank/DDBJ whole genome shotgun (WGS) entry which is preliminary data.</text>
</comment>
<proteinExistence type="predicted"/>
<evidence type="ECO:0000313" key="2">
    <source>
        <dbReference type="Proteomes" id="UP001642464"/>
    </source>
</evidence>
<dbReference type="EMBL" id="CAXAMM010028613">
    <property type="protein sequence ID" value="CAK9063130.1"/>
    <property type="molecule type" value="Genomic_DNA"/>
</dbReference>
<gene>
    <name evidence="1" type="ORF">SCF082_LOCUS32748</name>
</gene>
<name>A0ABP0NH75_9DINO</name>
<dbReference type="Proteomes" id="UP001642464">
    <property type="component" value="Unassembled WGS sequence"/>
</dbReference>
<protein>
    <submittedName>
        <fullName evidence="1">Exostosin domain-containing protein</fullName>
    </submittedName>
</protein>
<evidence type="ECO:0000313" key="1">
    <source>
        <dbReference type="EMBL" id="CAK9063130.1"/>
    </source>
</evidence>
<sequence>MATAGAPLRLSDLTNFFSLEKARAILVSDVKLDDTLCLWTFLMQNFRRPTHHQVEIDLYVTGIQDSAAAVRLARHISDSVREAVKVSGRSLCNLSFRALASRRPARNAPRHEMDTYAPYRDGSLGFPPADEQLLFWEDLPKEARSVDFVGVIAQFFNFEVVNDKGEMSEDILDFIVPNRGGVLAFQSGFNTQVPSNVEEALWQTLSRKVQKAGAKMVFISNRFSFDKASGRPGNAPPDASFLKTLLQCDAKLWSHLRDAGLKESTRFAVDQMAKWLTATEMPGGDYSKNELGSGLAGIKAKYEICEGSPQQVSEGLLKRFLKSHADEAQDQNAVLAACRDLQMVVSTACGPEVADYLGRAVANLEKFGQTLECTDGQHFAVLMQTEVALLYPCKLLCDGPMQPHFLEDAGSECVSWAARGVNVPQALGWLENAVSLEMCP</sequence>
<reference evidence="1 2" key="1">
    <citation type="submission" date="2024-02" db="EMBL/GenBank/DDBJ databases">
        <authorList>
            <person name="Chen Y."/>
            <person name="Shah S."/>
            <person name="Dougan E. K."/>
            <person name="Thang M."/>
            <person name="Chan C."/>
        </authorList>
    </citation>
    <scope>NUCLEOTIDE SEQUENCE [LARGE SCALE GENOMIC DNA]</scope>
</reference>